<protein>
    <recommendedName>
        <fullName evidence="1">3'-5' exonuclease domain-containing protein</fullName>
    </recommendedName>
</protein>
<organism evidence="2">
    <name type="scientific">marine sediment metagenome</name>
    <dbReference type="NCBI Taxonomy" id="412755"/>
    <lineage>
        <taxon>unclassified sequences</taxon>
        <taxon>metagenomes</taxon>
        <taxon>ecological metagenomes</taxon>
    </lineage>
</organism>
<dbReference type="GO" id="GO:0006139">
    <property type="term" value="P:nucleobase-containing compound metabolic process"/>
    <property type="evidence" value="ECO:0007669"/>
    <property type="project" value="InterPro"/>
</dbReference>
<feature type="domain" description="3'-5' exonuclease" evidence="1">
    <location>
        <begin position="14"/>
        <end position="117"/>
    </location>
</feature>
<evidence type="ECO:0000313" key="2">
    <source>
        <dbReference type="EMBL" id="GAG33100.1"/>
    </source>
</evidence>
<dbReference type="Gene3D" id="3.30.420.10">
    <property type="entry name" value="Ribonuclease H-like superfamily/Ribonuclease H"/>
    <property type="match status" value="1"/>
</dbReference>
<dbReference type="AlphaFoldDB" id="X0WR20"/>
<dbReference type="InterPro" id="IPR012337">
    <property type="entry name" value="RNaseH-like_sf"/>
</dbReference>
<dbReference type="InterPro" id="IPR002562">
    <property type="entry name" value="3'-5'_exonuclease_dom"/>
</dbReference>
<feature type="non-terminal residue" evidence="2">
    <location>
        <position position="119"/>
    </location>
</feature>
<comment type="caution">
    <text evidence="2">The sequence shown here is derived from an EMBL/GenBank/DDBJ whole genome shotgun (WGS) entry which is preliminary data.</text>
</comment>
<accession>X0WR20</accession>
<evidence type="ECO:0000259" key="1">
    <source>
        <dbReference type="Pfam" id="PF01612"/>
    </source>
</evidence>
<dbReference type="SUPFAM" id="SSF53098">
    <property type="entry name" value="Ribonuclease H-like"/>
    <property type="match status" value="1"/>
</dbReference>
<dbReference type="InterPro" id="IPR036397">
    <property type="entry name" value="RNaseH_sf"/>
</dbReference>
<sequence length="119" mass="13316">MSNFVDLCDYPTEELLQSSEPIALDTETLGKTRATNIPIYYSWASREFGSGAGPTTTPKSYRFLSALCDAQQTKIFQNAKFDLWVLDGAGIDVQGQIEDTILMHCLLDEHHLGHHKLKV</sequence>
<dbReference type="GO" id="GO:0008408">
    <property type="term" value="F:3'-5' exonuclease activity"/>
    <property type="evidence" value="ECO:0007669"/>
    <property type="project" value="InterPro"/>
</dbReference>
<gene>
    <name evidence="2" type="ORF">S01H1_73965</name>
</gene>
<name>X0WR20_9ZZZZ</name>
<dbReference type="GO" id="GO:0003676">
    <property type="term" value="F:nucleic acid binding"/>
    <property type="evidence" value="ECO:0007669"/>
    <property type="project" value="InterPro"/>
</dbReference>
<dbReference type="Pfam" id="PF01612">
    <property type="entry name" value="DNA_pol_A_exo1"/>
    <property type="match status" value="1"/>
</dbReference>
<dbReference type="EMBL" id="BARS01049450">
    <property type="protein sequence ID" value="GAG33100.1"/>
    <property type="molecule type" value="Genomic_DNA"/>
</dbReference>
<reference evidence="2" key="1">
    <citation type="journal article" date="2014" name="Front. Microbiol.">
        <title>High frequency of phylogenetically diverse reductive dehalogenase-homologous genes in deep subseafloor sedimentary metagenomes.</title>
        <authorList>
            <person name="Kawai M."/>
            <person name="Futagami T."/>
            <person name="Toyoda A."/>
            <person name="Takaki Y."/>
            <person name="Nishi S."/>
            <person name="Hori S."/>
            <person name="Arai W."/>
            <person name="Tsubouchi T."/>
            <person name="Morono Y."/>
            <person name="Uchiyama I."/>
            <person name="Ito T."/>
            <person name="Fujiyama A."/>
            <person name="Inagaki F."/>
            <person name="Takami H."/>
        </authorList>
    </citation>
    <scope>NUCLEOTIDE SEQUENCE</scope>
    <source>
        <strain evidence="2">Expedition CK06-06</strain>
    </source>
</reference>
<proteinExistence type="predicted"/>